<evidence type="ECO:0000256" key="8">
    <source>
        <dbReference type="SAM" id="Phobius"/>
    </source>
</evidence>
<keyword evidence="4" id="KW-0496">Mitochondrion</keyword>
<evidence type="ECO:0000256" key="4">
    <source>
        <dbReference type="ARBA" id="ARBA00023128"/>
    </source>
</evidence>
<sequence>MGRLMGSHKFRPARNVRQCKAVAYPFPLSLSTMSLSILQHIAASAAKRQFSTAAPALSSKGLYQFFENGEALPKSVETGRSWSAQELRNKSFDDLHKLWYVLLKERNVLATQRDEARRLGLHKQVWDNGARYKKVRQSMARIKFVLTERQLAYESSLAQKEQPVQKEEQQQQQ</sequence>
<name>A0A1X2HJ31_SYNRA</name>
<dbReference type="STRING" id="13706.A0A1X2HJ31"/>
<dbReference type="Gene3D" id="6.10.330.20">
    <property type="match status" value="1"/>
</dbReference>
<keyword evidence="5" id="KW-0687">Ribonucleoprotein</keyword>
<evidence type="ECO:0000256" key="5">
    <source>
        <dbReference type="ARBA" id="ARBA00023274"/>
    </source>
</evidence>
<evidence type="ECO:0000256" key="2">
    <source>
        <dbReference type="ARBA" id="ARBA00009254"/>
    </source>
</evidence>
<dbReference type="EMBL" id="MCGN01000003">
    <property type="protein sequence ID" value="ORY99100.1"/>
    <property type="molecule type" value="Genomic_DNA"/>
</dbReference>
<keyword evidence="8" id="KW-0812">Transmembrane</keyword>
<dbReference type="SUPFAM" id="SSF46561">
    <property type="entry name" value="Ribosomal protein L29 (L29p)"/>
    <property type="match status" value="1"/>
</dbReference>
<comment type="caution">
    <text evidence="9">The sequence shown here is derived from an EMBL/GenBank/DDBJ whole genome shotgun (WGS) entry which is preliminary data.</text>
</comment>
<evidence type="ECO:0000313" key="9">
    <source>
        <dbReference type="EMBL" id="ORY99100.1"/>
    </source>
</evidence>
<dbReference type="Proteomes" id="UP000242180">
    <property type="component" value="Unassembled WGS sequence"/>
</dbReference>
<dbReference type="InterPro" id="IPR036049">
    <property type="entry name" value="Ribosomal_uL29_sf"/>
</dbReference>
<dbReference type="AlphaFoldDB" id="A0A1X2HJ31"/>
<organism evidence="9 10">
    <name type="scientific">Syncephalastrum racemosum</name>
    <name type="common">Filamentous fungus</name>
    <dbReference type="NCBI Taxonomy" id="13706"/>
    <lineage>
        <taxon>Eukaryota</taxon>
        <taxon>Fungi</taxon>
        <taxon>Fungi incertae sedis</taxon>
        <taxon>Mucoromycota</taxon>
        <taxon>Mucoromycotina</taxon>
        <taxon>Mucoromycetes</taxon>
        <taxon>Mucorales</taxon>
        <taxon>Syncephalastraceae</taxon>
        <taxon>Syncephalastrum</taxon>
    </lineage>
</organism>
<evidence type="ECO:0000256" key="1">
    <source>
        <dbReference type="ARBA" id="ARBA00004173"/>
    </source>
</evidence>
<evidence type="ECO:0000256" key="3">
    <source>
        <dbReference type="ARBA" id="ARBA00022980"/>
    </source>
</evidence>
<keyword evidence="8" id="KW-1133">Transmembrane helix</keyword>
<evidence type="ECO:0000256" key="6">
    <source>
        <dbReference type="ARBA" id="ARBA00035289"/>
    </source>
</evidence>
<proteinExistence type="inferred from homology"/>
<keyword evidence="8" id="KW-0472">Membrane</keyword>
<keyword evidence="10" id="KW-1185">Reference proteome</keyword>
<protein>
    <recommendedName>
        <fullName evidence="6">Large ribosomal subunit protein uL29m</fullName>
    </recommendedName>
    <alternativeName>
        <fullName evidence="7">54S ribosomal protein L4, mitochondrial</fullName>
    </alternativeName>
</protein>
<dbReference type="OrthoDB" id="270763at2759"/>
<evidence type="ECO:0000256" key="7">
    <source>
        <dbReference type="ARBA" id="ARBA00035399"/>
    </source>
</evidence>
<dbReference type="PANTHER" id="PTHR21183:SF18">
    <property type="entry name" value="LARGE RIBOSOMAL SUBUNIT PROTEIN UL29M"/>
    <property type="match status" value="1"/>
</dbReference>
<dbReference type="InterPro" id="IPR038340">
    <property type="entry name" value="MRP-L47_sf"/>
</dbReference>
<dbReference type="InterPro" id="IPR010729">
    <property type="entry name" value="Ribosomal_uL29_mit"/>
</dbReference>
<dbReference type="GO" id="GO:0003735">
    <property type="term" value="F:structural constituent of ribosome"/>
    <property type="evidence" value="ECO:0007669"/>
    <property type="project" value="InterPro"/>
</dbReference>
<dbReference type="PANTHER" id="PTHR21183">
    <property type="entry name" value="RIBOSOMAL PROTEIN L47, MITOCHONDRIAL-RELATED"/>
    <property type="match status" value="1"/>
</dbReference>
<comment type="similarity">
    <text evidence="2">Belongs to the universal ribosomal protein uL29 family.</text>
</comment>
<dbReference type="Pfam" id="PF06984">
    <property type="entry name" value="MRP-L47"/>
    <property type="match status" value="1"/>
</dbReference>
<accession>A0A1X2HJ31</accession>
<reference evidence="9 10" key="1">
    <citation type="submission" date="2016-07" db="EMBL/GenBank/DDBJ databases">
        <title>Pervasive Adenine N6-methylation of Active Genes in Fungi.</title>
        <authorList>
            <consortium name="DOE Joint Genome Institute"/>
            <person name="Mondo S.J."/>
            <person name="Dannebaum R.O."/>
            <person name="Kuo R.C."/>
            <person name="Labutti K."/>
            <person name="Haridas S."/>
            <person name="Kuo A."/>
            <person name="Salamov A."/>
            <person name="Ahrendt S.R."/>
            <person name="Lipzen A."/>
            <person name="Sullivan W."/>
            <person name="Andreopoulos W.B."/>
            <person name="Clum A."/>
            <person name="Lindquist E."/>
            <person name="Daum C."/>
            <person name="Ramamoorthy G.K."/>
            <person name="Gryganskyi A."/>
            <person name="Culley D."/>
            <person name="Magnuson J.K."/>
            <person name="James T.Y."/>
            <person name="O'Malley M.A."/>
            <person name="Stajich J.E."/>
            <person name="Spatafora J.W."/>
            <person name="Visel A."/>
            <person name="Grigoriev I.V."/>
        </authorList>
    </citation>
    <scope>NUCLEOTIDE SEQUENCE [LARGE SCALE GENOMIC DNA]</scope>
    <source>
        <strain evidence="9 10">NRRL 2496</strain>
    </source>
</reference>
<evidence type="ECO:0000313" key="10">
    <source>
        <dbReference type="Proteomes" id="UP000242180"/>
    </source>
</evidence>
<comment type="subcellular location">
    <subcellularLocation>
        <location evidence="1">Mitochondrion</location>
    </subcellularLocation>
</comment>
<dbReference type="FunCoup" id="A0A1X2HJ31">
    <property type="interactions" value="38"/>
</dbReference>
<feature type="transmembrane region" description="Helical" evidence="8">
    <location>
        <begin position="21"/>
        <end position="42"/>
    </location>
</feature>
<dbReference type="InParanoid" id="A0A1X2HJ31"/>
<dbReference type="GO" id="GO:0005762">
    <property type="term" value="C:mitochondrial large ribosomal subunit"/>
    <property type="evidence" value="ECO:0007669"/>
    <property type="project" value="TreeGrafter"/>
</dbReference>
<gene>
    <name evidence="9" type="ORF">BCR43DRAFT_218451</name>
</gene>
<dbReference type="GO" id="GO:0032543">
    <property type="term" value="P:mitochondrial translation"/>
    <property type="evidence" value="ECO:0007669"/>
    <property type="project" value="TreeGrafter"/>
</dbReference>
<keyword evidence="3 9" id="KW-0689">Ribosomal protein</keyword>